<keyword evidence="7" id="KW-0067">ATP-binding</keyword>
<comment type="caution">
    <text evidence="9">The sequence shown here is derived from an EMBL/GenBank/DDBJ whole genome shotgun (WGS) entry which is preliminary data.</text>
</comment>
<accession>A0A371R7X3</accession>
<dbReference type="Pfam" id="PF07568">
    <property type="entry name" value="HisKA_2"/>
    <property type="match status" value="1"/>
</dbReference>
<dbReference type="Proteomes" id="UP000264589">
    <property type="component" value="Unassembled WGS sequence"/>
</dbReference>
<dbReference type="InterPro" id="IPR005467">
    <property type="entry name" value="His_kinase_dom"/>
</dbReference>
<sequence length="350" mass="38858">MTSIESVLELCPEPCIVLDGEAKIVHANSKARCYLETDDCAGRKLVEFLHDNEPDVIEDIVSKASGSTMPRPAKLKLGPDISDHAVVIAQRLLPAEPLRIGVRFPDLRQGRFKALTKKVDALNAEVRERHRLQHRLEISLQQNILLMRELQHRVKNNIHVIISLLEQQARRSEDQVFHDLVDTATRRLLAMSRIHELMYRRGEMSQLDGHDLILSLLESLKSATDSSVSFVEKIEAGWSLTNDQAGPVALIINELITNAVQHATSDKGLQIIVEAGLEDSKIVLSVKDNGPGFQLEERSSESLGLTMVKGLCAQLAASFNVESVNGAQCSVRFKHIAELECPNGESEYIA</sequence>
<dbReference type="CDD" id="cd16936">
    <property type="entry name" value="HATPase_RsbW-like"/>
    <property type="match status" value="1"/>
</dbReference>
<dbReference type="SMART" id="SM00387">
    <property type="entry name" value="HATPase_c"/>
    <property type="match status" value="1"/>
</dbReference>
<evidence type="ECO:0000256" key="5">
    <source>
        <dbReference type="ARBA" id="ARBA00022741"/>
    </source>
</evidence>
<protein>
    <recommendedName>
        <fullName evidence="2">histidine kinase</fullName>
        <ecNumber evidence="2">2.7.13.3</ecNumber>
    </recommendedName>
</protein>
<dbReference type="GO" id="GO:0004673">
    <property type="term" value="F:protein histidine kinase activity"/>
    <property type="evidence" value="ECO:0007669"/>
    <property type="project" value="UniProtKB-EC"/>
</dbReference>
<evidence type="ECO:0000256" key="4">
    <source>
        <dbReference type="ARBA" id="ARBA00022679"/>
    </source>
</evidence>
<dbReference type="SUPFAM" id="SSF55874">
    <property type="entry name" value="ATPase domain of HSP90 chaperone/DNA topoisomerase II/histidine kinase"/>
    <property type="match status" value="1"/>
</dbReference>
<gene>
    <name evidence="9" type="ORF">DX908_14810</name>
</gene>
<proteinExistence type="predicted"/>
<dbReference type="EC" id="2.7.13.3" evidence="2"/>
<evidence type="ECO:0000256" key="2">
    <source>
        <dbReference type="ARBA" id="ARBA00012438"/>
    </source>
</evidence>
<dbReference type="EMBL" id="QUQO01000002">
    <property type="protein sequence ID" value="RFB01550.1"/>
    <property type="molecule type" value="Genomic_DNA"/>
</dbReference>
<dbReference type="InterPro" id="IPR003594">
    <property type="entry name" value="HATPase_dom"/>
</dbReference>
<dbReference type="AlphaFoldDB" id="A0A371R7X3"/>
<keyword evidence="6" id="KW-0418">Kinase</keyword>
<evidence type="ECO:0000256" key="7">
    <source>
        <dbReference type="ARBA" id="ARBA00022840"/>
    </source>
</evidence>
<keyword evidence="3" id="KW-0597">Phosphoprotein</keyword>
<keyword evidence="5" id="KW-0547">Nucleotide-binding</keyword>
<reference evidence="9 10" key="1">
    <citation type="submission" date="2018-08" db="EMBL/GenBank/DDBJ databases">
        <title>Parvularcula sp. SM1705, isolated from surface water of the South Sea China.</title>
        <authorList>
            <person name="Sun L."/>
        </authorList>
    </citation>
    <scope>NUCLEOTIDE SEQUENCE [LARGE SCALE GENOMIC DNA]</scope>
    <source>
        <strain evidence="9 10">SM1705</strain>
    </source>
</reference>
<comment type="catalytic activity">
    <reaction evidence="1">
        <text>ATP + protein L-histidine = ADP + protein N-phospho-L-histidine.</text>
        <dbReference type="EC" id="2.7.13.3"/>
    </reaction>
</comment>
<dbReference type="OrthoDB" id="341208at2"/>
<dbReference type="Pfam" id="PF02518">
    <property type="entry name" value="HATPase_c"/>
    <property type="match status" value="1"/>
</dbReference>
<evidence type="ECO:0000256" key="3">
    <source>
        <dbReference type="ARBA" id="ARBA00022553"/>
    </source>
</evidence>
<keyword evidence="4" id="KW-0808">Transferase</keyword>
<dbReference type="InterPro" id="IPR036890">
    <property type="entry name" value="HATPase_C_sf"/>
</dbReference>
<evidence type="ECO:0000256" key="6">
    <source>
        <dbReference type="ARBA" id="ARBA00022777"/>
    </source>
</evidence>
<organism evidence="9 10">
    <name type="scientific">Parvularcula marina</name>
    <dbReference type="NCBI Taxonomy" id="2292771"/>
    <lineage>
        <taxon>Bacteria</taxon>
        <taxon>Pseudomonadati</taxon>
        <taxon>Pseudomonadota</taxon>
        <taxon>Alphaproteobacteria</taxon>
        <taxon>Parvularculales</taxon>
        <taxon>Parvularculaceae</taxon>
        <taxon>Parvularcula</taxon>
    </lineage>
</organism>
<dbReference type="InParanoid" id="A0A371R7X3"/>
<evidence type="ECO:0000313" key="10">
    <source>
        <dbReference type="Proteomes" id="UP000264589"/>
    </source>
</evidence>
<name>A0A371R7X3_9PROT</name>
<dbReference type="Gene3D" id="3.30.565.10">
    <property type="entry name" value="Histidine kinase-like ATPase, C-terminal domain"/>
    <property type="match status" value="1"/>
</dbReference>
<evidence type="ECO:0000256" key="1">
    <source>
        <dbReference type="ARBA" id="ARBA00000085"/>
    </source>
</evidence>
<dbReference type="RefSeq" id="WP_116393266.1">
    <property type="nucleotide sequence ID" value="NZ_QUQO01000002.1"/>
</dbReference>
<dbReference type="InterPro" id="IPR011495">
    <property type="entry name" value="Sig_transdc_His_kin_sub2_dim/P"/>
</dbReference>
<feature type="domain" description="Histidine kinase" evidence="8">
    <location>
        <begin position="149"/>
        <end position="337"/>
    </location>
</feature>
<evidence type="ECO:0000259" key="8">
    <source>
        <dbReference type="PROSITE" id="PS50109"/>
    </source>
</evidence>
<dbReference type="GO" id="GO:0005524">
    <property type="term" value="F:ATP binding"/>
    <property type="evidence" value="ECO:0007669"/>
    <property type="project" value="UniProtKB-KW"/>
</dbReference>
<evidence type="ECO:0000313" key="9">
    <source>
        <dbReference type="EMBL" id="RFB01550.1"/>
    </source>
</evidence>
<dbReference type="PROSITE" id="PS50109">
    <property type="entry name" value="HIS_KIN"/>
    <property type="match status" value="1"/>
</dbReference>
<dbReference type="PANTHER" id="PTHR41523:SF8">
    <property type="entry name" value="ETHYLENE RESPONSE SENSOR PROTEIN"/>
    <property type="match status" value="1"/>
</dbReference>
<keyword evidence="10" id="KW-1185">Reference proteome</keyword>
<dbReference type="PANTHER" id="PTHR41523">
    <property type="entry name" value="TWO-COMPONENT SYSTEM SENSOR PROTEIN"/>
    <property type="match status" value="1"/>
</dbReference>